<keyword evidence="2" id="KW-1185">Reference proteome</keyword>
<gene>
    <name evidence="1" type="ORF">OUZ56_033040</name>
</gene>
<name>A0ABR0BA28_9CRUS</name>
<proteinExistence type="predicted"/>
<evidence type="ECO:0000313" key="1">
    <source>
        <dbReference type="EMBL" id="KAK4045433.1"/>
    </source>
</evidence>
<dbReference type="EMBL" id="JAOYFB010000043">
    <property type="protein sequence ID" value="KAK4045433.1"/>
    <property type="molecule type" value="Genomic_DNA"/>
</dbReference>
<sequence length="80" mass="9257">MEIIVFHPGLNSCSNMDREMVLYETRLARNMWQHVTLKQSDIHSNHTRSLNREACPNENLLLYVTAGLSEVLKNNPGYQN</sequence>
<protein>
    <submittedName>
        <fullName evidence="1">Uncharacterized protein</fullName>
    </submittedName>
</protein>
<comment type="caution">
    <text evidence="1">The sequence shown here is derived from an EMBL/GenBank/DDBJ whole genome shotgun (WGS) entry which is preliminary data.</text>
</comment>
<accession>A0ABR0BA28</accession>
<reference evidence="1 2" key="1">
    <citation type="journal article" date="2023" name="Nucleic Acids Res.">
        <title>The hologenome of Daphnia magna reveals possible DNA methylation and microbiome-mediated evolution of the host genome.</title>
        <authorList>
            <person name="Chaturvedi A."/>
            <person name="Li X."/>
            <person name="Dhandapani V."/>
            <person name="Marshall H."/>
            <person name="Kissane S."/>
            <person name="Cuenca-Cambronero M."/>
            <person name="Asole G."/>
            <person name="Calvet F."/>
            <person name="Ruiz-Romero M."/>
            <person name="Marangio P."/>
            <person name="Guigo R."/>
            <person name="Rago D."/>
            <person name="Mirbahai L."/>
            <person name="Eastwood N."/>
            <person name="Colbourne J.K."/>
            <person name="Zhou J."/>
            <person name="Mallon E."/>
            <person name="Orsini L."/>
        </authorList>
    </citation>
    <scope>NUCLEOTIDE SEQUENCE [LARGE SCALE GENOMIC DNA]</scope>
    <source>
        <strain evidence="1">LRV0_1</strain>
    </source>
</reference>
<dbReference type="Proteomes" id="UP001234178">
    <property type="component" value="Unassembled WGS sequence"/>
</dbReference>
<organism evidence="1 2">
    <name type="scientific">Daphnia magna</name>
    <dbReference type="NCBI Taxonomy" id="35525"/>
    <lineage>
        <taxon>Eukaryota</taxon>
        <taxon>Metazoa</taxon>
        <taxon>Ecdysozoa</taxon>
        <taxon>Arthropoda</taxon>
        <taxon>Crustacea</taxon>
        <taxon>Branchiopoda</taxon>
        <taxon>Diplostraca</taxon>
        <taxon>Cladocera</taxon>
        <taxon>Anomopoda</taxon>
        <taxon>Daphniidae</taxon>
        <taxon>Daphnia</taxon>
    </lineage>
</organism>
<evidence type="ECO:0000313" key="2">
    <source>
        <dbReference type="Proteomes" id="UP001234178"/>
    </source>
</evidence>